<organism evidence="1 2">
    <name type="scientific">Faecalicatena contorta</name>
    <dbReference type="NCBI Taxonomy" id="39482"/>
    <lineage>
        <taxon>Bacteria</taxon>
        <taxon>Bacillati</taxon>
        <taxon>Bacillota</taxon>
        <taxon>Clostridia</taxon>
        <taxon>Lachnospirales</taxon>
        <taxon>Lachnospiraceae</taxon>
        <taxon>Faecalicatena</taxon>
    </lineage>
</organism>
<dbReference type="Pfam" id="PF05035">
    <property type="entry name" value="DGOK"/>
    <property type="match status" value="1"/>
</dbReference>
<dbReference type="RefSeq" id="WP_109712253.1">
    <property type="nucleotide sequence ID" value="NZ_QGDS01000008.1"/>
</dbReference>
<dbReference type="InterPro" id="IPR043129">
    <property type="entry name" value="ATPase_NBD"/>
</dbReference>
<dbReference type="InterPro" id="IPR042258">
    <property type="entry name" value="DGOK_N"/>
</dbReference>
<sequence>MKKYLITIDGGTTNTRAALWNEKKELQFAVKSEVGVKDTAQEGTNDRLKKAVKSMIEEVMQYGSITYDEVSSIYACGMLTSNLGIHEVPHLTAPAGLEDYAMGVKEVLIPEICPVPIGFIPGMKNLSEKICMDNLEMMDIMRGEETETVALMDLYPENEVLYVLPGSHTKFVSVNKEGKMTGCLTSMAGELISILTNYSILADAVKKQFASETYNREMLLAGGRKTWKTGLSRAAFLIRIVNQFITDDPEACASFLLGTVLAEDIRAVKSSGALTATKDMKVIIAGKEPLRSALKDLFLEDGTFKEVSIFNNEKNTLLSGYGMCVIAEKRSREIKL</sequence>
<evidence type="ECO:0000313" key="1">
    <source>
        <dbReference type="EMBL" id="SUQ14925.1"/>
    </source>
</evidence>
<keyword evidence="1" id="KW-0418">Kinase</keyword>
<dbReference type="CDD" id="cd24012">
    <property type="entry name" value="ASKHA_NBD_KDGal-kinase"/>
    <property type="match status" value="1"/>
</dbReference>
<dbReference type="InterPro" id="IPR007729">
    <property type="entry name" value="DGOK"/>
</dbReference>
<keyword evidence="2" id="KW-1185">Reference proteome</keyword>
<protein>
    <submittedName>
        <fullName evidence="1">2-dehydro-3-deoxygalactonokinase</fullName>
    </submittedName>
</protein>
<keyword evidence="1" id="KW-0808">Transferase</keyword>
<dbReference type="Gene3D" id="3.30.420.310">
    <property type="entry name" value="2-keto-3-deoxy-galactonokinase, C-terminal domain"/>
    <property type="match status" value="1"/>
</dbReference>
<dbReference type="GO" id="GO:0034194">
    <property type="term" value="P:D-galactonate catabolic process"/>
    <property type="evidence" value="ECO:0007669"/>
    <property type="project" value="InterPro"/>
</dbReference>
<dbReference type="GO" id="GO:0008671">
    <property type="term" value="F:2-dehydro-3-deoxygalactonokinase activity"/>
    <property type="evidence" value="ECO:0007669"/>
    <property type="project" value="InterPro"/>
</dbReference>
<reference evidence="2" key="1">
    <citation type="submission" date="2017-07" db="EMBL/GenBank/DDBJ databases">
        <authorList>
            <person name="Varghese N."/>
            <person name="Submissions S."/>
        </authorList>
    </citation>
    <scope>NUCLEOTIDE SEQUENCE [LARGE SCALE GENOMIC DNA]</scope>
    <source>
        <strain evidence="2">NLAE-zl-C134</strain>
    </source>
</reference>
<evidence type="ECO:0000313" key="2">
    <source>
        <dbReference type="Proteomes" id="UP000254051"/>
    </source>
</evidence>
<dbReference type="OrthoDB" id="256574at2"/>
<gene>
    <name evidence="1" type="ORF">SAMN05216529_108150</name>
</gene>
<dbReference type="Gene3D" id="3.30.420.300">
    <property type="entry name" value="2-keto-3-deoxy-galactonokinase, substrate binding domain"/>
    <property type="match status" value="1"/>
</dbReference>
<accession>A0A315ZWG0</accession>
<proteinExistence type="predicted"/>
<dbReference type="SUPFAM" id="SSF53067">
    <property type="entry name" value="Actin-like ATPase domain"/>
    <property type="match status" value="1"/>
</dbReference>
<dbReference type="Proteomes" id="UP000254051">
    <property type="component" value="Unassembled WGS sequence"/>
</dbReference>
<dbReference type="InterPro" id="IPR042257">
    <property type="entry name" value="DGOK_C"/>
</dbReference>
<dbReference type="AlphaFoldDB" id="A0A315ZWG0"/>
<dbReference type="EMBL" id="UHJJ01000008">
    <property type="protein sequence ID" value="SUQ14925.1"/>
    <property type="molecule type" value="Genomic_DNA"/>
</dbReference>
<name>A0A315ZWG0_9FIRM</name>